<accession>A0AAD8MZ84</accession>
<evidence type="ECO:0000313" key="6">
    <source>
        <dbReference type="Proteomes" id="UP001237642"/>
    </source>
</evidence>
<dbReference type="InterPro" id="IPR011684">
    <property type="entry name" value="NAB"/>
</dbReference>
<keyword evidence="6" id="KW-1185">Reference proteome</keyword>
<dbReference type="InterPro" id="IPR051861">
    <property type="entry name" value="NET_actin-binding_domain"/>
</dbReference>
<reference evidence="5" key="1">
    <citation type="submission" date="2023-02" db="EMBL/GenBank/DDBJ databases">
        <title>Genome of toxic invasive species Heracleum sosnowskyi carries increased number of genes despite the absence of recent whole-genome duplications.</title>
        <authorList>
            <person name="Schelkunov M."/>
            <person name="Shtratnikova V."/>
            <person name="Makarenko M."/>
            <person name="Klepikova A."/>
            <person name="Omelchenko D."/>
            <person name="Novikova G."/>
            <person name="Obukhova E."/>
            <person name="Bogdanov V."/>
            <person name="Penin A."/>
            <person name="Logacheva M."/>
        </authorList>
    </citation>
    <scope>NUCLEOTIDE SEQUENCE</scope>
    <source>
        <strain evidence="5">Hsosn_3</strain>
        <tissue evidence="5">Leaf</tissue>
    </source>
</reference>
<reference evidence="5" key="2">
    <citation type="submission" date="2023-05" db="EMBL/GenBank/DDBJ databases">
        <authorList>
            <person name="Schelkunov M.I."/>
        </authorList>
    </citation>
    <scope>NUCLEOTIDE SEQUENCE</scope>
    <source>
        <strain evidence="5">Hsosn_3</strain>
        <tissue evidence="5">Leaf</tissue>
    </source>
</reference>
<feature type="coiled-coil region" evidence="3">
    <location>
        <begin position="1245"/>
        <end position="1321"/>
    </location>
</feature>
<gene>
    <name evidence="5" type="ORF">POM88_018737</name>
</gene>
<proteinExistence type="inferred from homology"/>
<name>A0AAD8MZ84_9APIA</name>
<feature type="coiled-coil region" evidence="3">
    <location>
        <begin position="275"/>
        <end position="337"/>
    </location>
</feature>
<dbReference type="PROSITE" id="PS51774">
    <property type="entry name" value="NAB"/>
    <property type="match status" value="1"/>
</dbReference>
<feature type="domain" description="NAB" evidence="4">
    <location>
        <begin position="13"/>
        <end position="93"/>
    </location>
</feature>
<feature type="coiled-coil region" evidence="3">
    <location>
        <begin position="1168"/>
        <end position="1219"/>
    </location>
</feature>
<evidence type="ECO:0000256" key="2">
    <source>
        <dbReference type="ARBA" id="ARBA00038006"/>
    </source>
</evidence>
<dbReference type="EMBL" id="JAUIZM010000004">
    <property type="protein sequence ID" value="KAK1390559.1"/>
    <property type="molecule type" value="Genomic_DNA"/>
</dbReference>
<feature type="coiled-coil region" evidence="3">
    <location>
        <begin position="366"/>
        <end position="393"/>
    </location>
</feature>
<dbReference type="Proteomes" id="UP001237642">
    <property type="component" value="Unassembled WGS sequence"/>
</dbReference>
<feature type="coiled-coil region" evidence="3">
    <location>
        <begin position="768"/>
        <end position="823"/>
    </location>
</feature>
<feature type="coiled-coil region" evidence="3">
    <location>
        <begin position="422"/>
        <end position="477"/>
    </location>
</feature>
<keyword evidence="1 3" id="KW-0175">Coiled coil</keyword>
<organism evidence="5 6">
    <name type="scientific">Heracleum sosnowskyi</name>
    <dbReference type="NCBI Taxonomy" id="360622"/>
    <lineage>
        <taxon>Eukaryota</taxon>
        <taxon>Viridiplantae</taxon>
        <taxon>Streptophyta</taxon>
        <taxon>Embryophyta</taxon>
        <taxon>Tracheophyta</taxon>
        <taxon>Spermatophyta</taxon>
        <taxon>Magnoliopsida</taxon>
        <taxon>eudicotyledons</taxon>
        <taxon>Gunneridae</taxon>
        <taxon>Pentapetalae</taxon>
        <taxon>asterids</taxon>
        <taxon>campanulids</taxon>
        <taxon>Apiales</taxon>
        <taxon>Apiaceae</taxon>
        <taxon>Apioideae</taxon>
        <taxon>apioid superclade</taxon>
        <taxon>Tordylieae</taxon>
        <taxon>Tordyliinae</taxon>
        <taxon>Heracleum</taxon>
    </lineage>
</organism>
<protein>
    <submittedName>
        <fullName evidence="5">Centromere-associated protein E</fullName>
    </submittedName>
</protein>
<evidence type="ECO:0000313" key="5">
    <source>
        <dbReference type="EMBL" id="KAK1390559.1"/>
    </source>
</evidence>
<dbReference type="PANTHER" id="PTHR32258">
    <property type="entry name" value="PROTEIN NETWORKED 4A"/>
    <property type="match status" value="1"/>
</dbReference>
<dbReference type="GO" id="GO:0051015">
    <property type="term" value="F:actin filament binding"/>
    <property type="evidence" value="ECO:0007669"/>
    <property type="project" value="TreeGrafter"/>
</dbReference>
<evidence type="ECO:0000259" key="4">
    <source>
        <dbReference type="PROSITE" id="PS51774"/>
    </source>
</evidence>
<comment type="caution">
    <text evidence="5">The sequence shown here is derived from an EMBL/GenBank/DDBJ whole genome shotgun (WGS) entry which is preliminary data.</text>
</comment>
<feature type="coiled-coil region" evidence="3">
    <location>
        <begin position="506"/>
        <end position="673"/>
    </location>
</feature>
<dbReference type="Pfam" id="PF07765">
    <property type="entry name" value="KIP1"/>
    <property type="match status" value="1"/>
</dbReference>
<dbReference type="GO" id="GO:0005886">
    <property type="term" value="C:plasma membrane"/>
    <property type="evidence" value="ECO:0007669"/>
    <property type="project" value="TreeGrafter"/>
</dbReference>
<dbReference type="PANTHER" id="PTHR32258:SF6">
    <property type="entry name" value="PROTEIN NETWORKED 1A"/>
    <property type="match status" value="1"/>
</dbReference>
<sequence>MATLAHSESSRLYSWWWDSHISPKNSKWLQDNLTDMDANVKSMIKLIEEDADSFARRAEMYYKKRPELIKLVEEFYRAYRALAERYDYATGELRQAHRTLAKAFPDQVPFALADESPSGSANVTEPHMPETPLVSSSFFNKDELDRYALMSSASDQHLAQSFPFRSGDSDVTEMQHHDSIFGTGVVPGNVKSAEGSVQKGLQNKVSKLLNENQELNVKFLSESERAGKAEREVQYLKKALTDMQAVKEAVQFQYQQNVDKLSSLKSELVLAEMDSKKLTGQASKAESELSSLKEAIVKVEAERDAVSDRNKDFLERISNLEVTILHTQTDAKELEERTLKAEVETQISKKKLYQLEAEREAGLLQYKQCLEKISDLEKKVLLAERDARHLKHQAELAEIETAKLKVILAEVTAQKEATALQYKVCLEKISNLESEISSAQGEISCLKNEILSGTTKLRTAEDKCDMLEMSNRTLRLEADNLFKKITLKEKELTEKHGDLEKLQVCLQDERSRYAHVEDSLVKLQNMHCQSQEEQRNLTLELKNGLEMLKDINLCKHGLEEDIRQIEDENCSLKQQNSSSTMSMKDLQNEILGLTRMKERFDEEVEMQLGQSNALQNEISCLKEEIVYLNRNYQTLVKQVEMVGLDPKCVGTSVRELQDENSQLKQINEKDKDEKEIFYKKLVNMVELMEKNAVLQSSLSDVTSDLEGSQEQAKVLQESCNVLHGEKSALVAEKDALISQLKLTAKTMQELSKKSSVFESSLCSANSELQSLREKSKSLEELCQFLSDEKSNLLNERSTLAAQLEIVERKIINLEKRFIEFEDNYSGMKMAKESPHPPLEDLMVSLEVGKHEHENLKQLTESRFASLEERICLLQEESRQSKKDFQDEFEKSVVSQFEIYILQKFVADMEEKNYLLLTECQKQIEASKLADQLISELEKENLEQQVEEEFMLVEIEKLRLGLHQVRKALENGASSASENVSGNDHISVTHILEDIAMMKRSLSKYNDDMQRLVIENSVLLTLFGQLRLEGLEVESEKNSMDQISKTMSDQYLIMQSEWHKLLEMNRKLRSVTTGNHHGKVLNAEVQNLTIKQAGMQSSYLESKEECSQTFEGNRSLSKSFSDVVQNIHKVNGEDNAVIKDSLTCGSLSTVFSSLRTKNAGELNILSENISELFEVNSELVNEVSTLREELGMHEIEKLFMADLLENLEMDLSELKNLNCRLKLELVSANDYLSEGEEELFDAEMKLVVVENLNSELRRAVDRLKEECEESESIRENLEILIQKMTEDNCKQNKNLQDVLEVKGNLESQLAMLSEEIKERRTREEYLNSELQEKQNEFELWDAEAATFYFDLQLSAVRELLFEDKVHELCVVCGSLQDENALKTKEIELLKEKVSFQSGEIRGFISQLSPYSPSVDSLKEEVESLEYNFLACAKLDVPNYQTPKDMELKFYSHEKVEDQDLHVSDEMLELQKLQNRIKEVEKVVMEEMNRLKGHDAVDLKSRGRSVRLKSKQKEGKLEDESRDNLMFQKTMPEILEVKNVILMKGFPLNQVSGGSLYGRSRRGSSLPAEQKLMCWKTNDDNHRVDQNLIELQNQVYEPTKNVVYNDFEYVEQHSENPSSELDMEKELGVDKLQVSTTMSTPNRVGNKKKILERLASDGQKLANIQTNVQDLRRKLETNKKSRNTKNVDLETVTEQLLEAEETTIQLINLNGQMTRKIEDIPVCKDGQRSIDLEKAASFQKKKVSEQARKESEKIGRLQLEIQKIHYALLQLEDKKKNKVINRFSRTKSRTTVILRDFIHSGRRSSVRKKKGRLCGCFKPSSTNAGDMSCFNGSSSFIASRVYQHRGLGATVTENYSV</sequence>
<evidence type="ECO:0000256" key="1">
    <source>
        <dbReference type="ARBA" id="ARBA00023054"/>
    </source>
</evidence>
<evidence type="ECO:0000256" key="3">
    <source>
        <dbReference type="SAM" id="Coils"/>
    </source>
</evidence>
<comment type="similarity">
    <text evidence="2">Belongs to the NET family.</text>
</comment>
<feature type="coiled-coil region" evidence="3">
    <location>
        <begin position="1461"/>
        <end position="1488"/>
    </location>
</feature>